<dbReference type="NCBIfam" id="TIGR03814">
    <property type="entry name" value="Gln_ase"/>
    <property type="match status" value="1"/>
</dbReference>
<proteinExistence type="inferred from homology"/>
<dbReference type="InterPro" id="IPR014710">
    <property type="entry name" value="RmlC-like_jellyroll"/>
</dbReference>
<dbReference type="PANTHER" id="PTHR12544">
    <property type="entry name" value="GLUTAMINASE"/>
    <property type="match status" value="1"/>
</dbReference>
<comment type="subunit">
    <text evidence="2 6">Homotetramer.</text>
</comment>
<dbReference type="InterPro" id="IPR000595">
    <property type="entry name" value="cNMP-bd_dom"/>
</dbReference>
<feature type="binding site" evidence="6">
    <location>
        <position position="64"/>
    </location>
    <ligand>
        <name>substrate</name>
    </ligand>
</feature>
<dbReference type="InterPro" id="IPR018490">
    <property type="entry name" value="cNMP-bd_dom_sf"/>
</dbReference>
<dbReference type="Pfam" id="PF00027">
    <property type="entry name" value="cNMP_binding"/>
    <property type="match status" value="1"/>
</dbReference>
<feature type="binding site" evidence="6">
    <location>
        <position position="163"/>
    </location>
    <ligand>
        <name>substrate</name>
    </ligand>
</feature>
<keyword evidence="4 6" id="KW-0378">Hydrolase</keyword>
<dbReference type="InterPro" id="IPR015868">
    <property type="entry name" value="Glutaminase"/>
</dbReference>
<accession>A0ABU4HN91</accession>
<organism evidence="9 10">
    <name type="scientific">Conexibacter stalactiti</name>
    <dbReference type="NCBI Taxonomy" id="1940611"/>
    <lineage>
        <taxon>Bacteria</taxon>
        <taxon>Bacillati</taxon>
        <taxon>Actinomycetota</taxon>
        <taxon>Thermoleophilia</taxon>
        <taxon>Solirubrobacterales</taxon>
        <taxon>Conexibacteraceae</taxon>
        <taxon>Conexibacter</taxon>
    </lineage>
</organism>
<dbReference type="SUPFAM" id="SSF56601">
    <property type="entry name" value="beta-lactamase/transpeptidase-like"/>
    <property type="match status" value="1"/>
</dbReference>
<evidence type="ECO:0000256" key="4">
    <source>
        <dbReference type="ARBA" id="ARBA00022801"/>
    </source>
</evidence>
<feature type="domain" description="STAS" evidence="8">
    <location>
        <begin position="351"/>
        <end position="414"/>
    </location>
</feature>
<dbReference type="EC" id="3.5.1.2" evidence="3 6"/>
<dbReference type="EMBL" id="JAWSTH010000021">
    <property type="protein sequence ID" value="MDW5594744.1"/>
    <property type="molecule type" value="Genomic_DNA"/>
</dbReference>
<comment type="catalytic activity">
    <reaction evidence="5 6">
        <text>L-glutamine + H2O = L-glutamate + NH4(+)</text>
        <dbReference type="Rhea" id="RHEA:15889"/>
        <dbReference type="ChEBI" id="CHEBI:15377"/>
        <dbReference type="ChEBI" id="CHEBI:28938"/>
        <dbReference type="ChEBI" id="CHEBI:29985"/>
        <dbReference type="ChEBI" id="CHEBI:58359"/>
        <dbReference type="EC" id="3.5.1.2"/>
    </reaction>
</comment>
<dbReference type="Gene3D" id="2.60.120.10">
    <property type="entry name" value="Jelly Rolls"/>
    <property type="match status" value="1"/>
</dbReference>
<dbReference type="GO" id="GO:0004359">
    <property type="term" value="F:glutaminase activity"/>
    <property type="evidence" value="ECO:0007669"/>
    <property type="project" value="UniProtKB-EC"/>
</dbReference>
<dbReference type="InterPro" id="IPR012338">
    <property type="entry name" value="Beta-lactam/transpept-like"/>
</dbReference>
<dbReference type="SMART" id="SM00100">
    <property type="entry name" value="cNMP"/>
    <property type="match status" value="1"/>
</dbReference>
<dbReference type="InterPro" id="IPR002645">
    <property type="entry name" value="STAS_dom"/>
</dbReference>
<gene>
    <name evidence="6 9" type="primary">glsA</name>
    <name evidence="9" type="ORF">R7226_10375</name>
</gene>
<feature type="binding site" evidence="6">
    <location>
        <position position="246"/>
    </location>
    <ligand>
        <name>substrate</name>
    </ligand>
</feature>
<dbReference type="SUPFAM" id="SSF51206">
    <property type="entry name" value="cAMP-binding domain-like"/>
    <property type="match status" value="1"/>
</dbReference>
<dbReference type="Pfam" id="PF04960">
    <property type="entry name" value="Glutaminase"/>
    <property type="match status" value="1"/>
</dbReference>
<evidence type="ECO:0000256" key="2">
    <source>
        <dbReference type="ARBA" id="ARBA00011881"/>
    </source>
</evidence>
<protein>
    <recommendedName>
        <fullName evidence="3 6">Glutaminase</fullName>
        <ecNumber evidence="3 6">3.5.1.2</ecNumber>
    </recommendedName>
</protein>
<dbReference type="PROSITE" id="PS50042">
    <property type="entry name" value="CNMP_BINDING_3"/>
    <property type="match status" value="1"/>
</dbReference>
<keyword evidence="6" id="KW-0007">Acetylation</keyword>
<feature type="binding site" evidence="6">
    <location>
        <position position="170"/>
    </location>
    <ligand>
        <name>substrate</name>
    </ligand>
</feature>
<sequence>MRSPIDDYLHGLLERCRAQDGGAVADYIPELARVDPELTGICLATIDGHVYEAGDTHVPFTIQSISKPFAYAMALEDAGVAAVEARIDVEPSGDAFNSISLDPASGRPLNPMINAGAITSTSLVSGGAGAGVSGEERLGRIVAGLSRFAGRPLAVDEDVAASESATGHRNRAIGWMLRSRGILDGDPDATLEVYFRQCAVGVDCRDLSLMAATLANGGVHPLTGERALAREHVQQVLSVMTTCGMYDAAGNWMVRVGLPAKSGVGGGILALLPGQLGLAVFSPRLDAWGNSVRGVFACGELSRDLDLHFLRASRPAHVAIAARHPVDREPSRRRRPAAERELLERVGRRGIVFELQGDVLVASAERIIRAVSSEPVDVAAIDLRDAEYVDPPSVRLLHATAARLREQGRELAFVERAGRDALGVADASEPLVFPDRDSASEWIEDRLLARHGGGGLGRAACSLDEHRLMRELSGEQLAQLAALLQPRPFAAGELIAGVGEQATEVFLLMRGELSTSVPLPDGGRRRLSTVTPGWTVGEMAVLGEGARTADTRADTDGDLLLLAADDFHALADGNPALHAALLRNMLTGAYELAAQLTRELGRPSGAGA</sequence>
<dbReference type="Proteomes" id="UP001284601">
    <property type="component" value="Unassembled WGS sequence"/>
</dbReference>
<evidence type="ECO:0000313" key="10">
    <source>
        <dbReference type="Proteomes" id="UP001284601"/>
    </source>
</evidence>
<evidence type="ECO:0000313" key="9">
    <source>
        <dbReference type="EMBL" id="MDW5594744.1"/>
    </source>
</evidence>
<evidence type="ECO:0000259" key="8">
    <source>
        <dbReference type="PROSITE" id="PS50801"/>
    </source>
</evidence>
<dbReference type="PANTHER" id="PTHR12544:SF29">
    <property type="entry name" value="GLUTAMINASE"/>
    <property type="match status" value="1"/>
</dbReference>
<dbReference type="PROSITE" id="PS50801">
    <property type="entry name" value="STAS"/>
    <property type="match status" value="1"/>
</dbReference>
<dbReference type="InterPro" id="IPR036513">
    <property type="entry name" value="STAS_dom_sf"/>
</dbReference>
<comment type="similarity">
    <text evidence="1 6">Belongs to the glutaminase family.</text>
</comment>
<dbReference type="Gene3D" id="3.40.710.10">
    <property type="entry name" value="DD-peptidase/beta-lactamase superfamily"/>
    <property type="match status" value="1"/>
</dbReference>
<feature type="binding site" evidence="6">
    <location>
        <position position="114"/>
    </location>
    <ligand>
        <name>substrate</name>
    </ligand>
</feature>
<dbReference type="CDD" id="cd00038">
    <property type="entry name" value="CAP_ED"/>
    <property type="match status" value="1"/>
</dbReference>
<dbReference type="RefSeq" id="WP_318597049.1">
    <property type="nucleotide sequence ID" value="NZ_JAWSTH010000021.1"/>
</dbReference>
<dbReference type="HAMAP" id="MF_00313">
    <property type="entry name" value="Glutaminase"/>
    <property type="match status" value="1"/>
</dbReference>
<dbReference type="Gene3D" id="3.30.750.24">
    <property type="entry name" value="STAS domain"/>
    <property type="match status" value="1"/>
</dbReference>
<evidence type="ECO:0000256" key="1">
    <source>
        <dbReference type="ARBA" id="ARBA00011076"/>
    </source>
</evidence>
<name>A0ABU4HN91_9ACTN</name>
<feature type="binding site" evidence="6">
    <location>
        <position position="194"/>
    </location>
    <ligand>
        <name>substrate</name>
    </ligand>
</feature>
<feature type="binding site" evidence="6">
    <location>
        <position position="264"/>
    </location>
    <ligand>
        <name>substrate</name>
    </ligand>
</feature>
<keyword evidence="10" id="KW-1185">Reference proteome</keyword>
<feature type="domain" description="Cyclic nucleotide-binding" evidence="7">
    <location>
        <begin position="468"/>
        <end position="588"/>
    </location>
</feature>
<reference evidence="10" key="1">
    <citation type="submission" date="2023-07" db="EMBL/GenBank/DDBJ databases">
        <title>Conexibacter stalactiti sp. nov., isolated from stalactites in a lava cave and emended description of the genus Conexibacter.</title>
        <authorList>
            <person name="Lee S.D."/>
        </authorList>
    </citation>
    <scope>NUCLEOTIDE SEQUENCE [LARGE SCALE GENOMIC DNA]</scope>
    <source>
        <strain evidence="10">KCTC 39840</strain>
    </source>
</reference>
<evidence type="ECO:0000256" key="6">
    <source>
        <dbReference type="HAMAP-Rule" id="MF_00313"/>
    </source>
</evidence>
<evidence type="ECO:0000256" key="5">
    <source>
        <dbReference type="ARBA" id="ARBA00049534"/>
    </source>
</evidence>
<evidence type="ECO:0000259" key="7">
    <source>
        <dbReference type="PROSITE" id="PS50042"/>
    </source>
</evidence>
<comment type="caution">
    <text evidence="9">The sequence shown here is derived from an EMBL/GenBank/DDBJ whole genome shotgun (WGS) entry which is preliminary data.</text>
</comment>
<dbReference type="SUPFAM" id="SSF52091">
    <property type="entry name" value="SpoIIaa-like"/>
    <property type="match status" value="1"/>
</dbReference>
<evidence type="ECO:0000256" key="3">
    <source>
        <dbReference type="ARBA" id="ARBA00012918"/>
    </source>
</evidence>